<proteinExistence type="predicted"/>
<organism evidence="2 3">
    <name type="scientific">Buddleja alternifolia</name>
    <dbReference type="NCBI Taxonomy" id="168488"/>
    <lineage>
        <taxon>Eukaryota</taxon>
        <taxon>Viridiplantae</taxon>
        <taxon>Streptophyta</taxon>
        <taxon>Embryophyta</taxon>
        <taxon>Tracheophyta</taxon>
        <taxon>Spermatophyta</taxon>
        <taxon>Magnoliopsida</taxon>
        <taxon>eudicotyledons</taxon>
        <taxon>Gunneridae</taxon>
        <taxon>Pentapetalae</taxon>
        <taxon>asterids</taxon>
        <taxon>lamiids</taxon>
        <taxon>Lamiales</taxon>
        <taxon>Scrophulariaceae</taxon>
        <taxon>Buddlejeae</taxon>
        <taxon>Buddleja</taxon>
    </lineage>
</organism>
<evidence type="ECO:0000256" key="1">
    <source>
        <dbReference type="SAM" id="MobiDB-lite"/>
    </source>
</evidence>
<keyword evidence="3" id="KW-1185">Reference proteome</keyword>
<accession>A0AAV6X4Q0</accession>
<feature type="region of interest" description="Disordered" evidence="1">
    <location>
        <begin position="71"/>
        <end position="97"/>
    </location>
</feature>
<name>A0AAV6X4Q0_9LAMI</name>
<reference evidence="2" key="1">
    <citation type="submission" date="2019-10" db="EMBL/GenBank/DDBJ databases">
        <authorList>
            <person name="Zhang R."/>
            <person name="Pan Y."/>
            <person name="Wang J."/>
            <person name="Ma R."/>
            <person name="Yu S."/>
        </authorList>
    </citation>
    <scope>NUCLEOTIDE SEQUENCE</scope>
    <source>
        <strain evidence="2">LA-IB0</strain>
        <tissue evidence="2">Leaf</tissue>
    </source>
</reference>
<evidence type="ECO:0000313" key="3">
    <source>
        <dbReference type="Proteomes" id="UP000826271"/>
    </source>
</evidence>
<dbReference type="CDD" id="cd22645">
    <property type="entry name" value="BIC1_CID"/>
    <property type="match status" value="1"/>
</dbReference>
<comment type="caution">
    <text evidence="2">The sequence shown here is derived from an EMBL/GenBank/DDBJ whole genome shotgun (WGS) entry which is preliminary data.</text>
</comment>
<dbReference type="InterPro" id="IPR040374">
    <property type="entry name" value="BIC"/>
</dbReference>
<dbReference type="PANTHER" id="PTHR34207">
    <property type="entry name" value="PROTEIN BIC1"/>
    <property type="match status" value="1"/>
</dbReference>
<dbReference type="EMBL" id="WHWC01000011">
    <property type="protein sequence ID" value="KAG8374130.1"/>
    <property type="molecule type" value="Genomic_DNA"/>
</dbReference>
<sequence>MQEGKQPITMPPKNINPSNSDPKPELTKPANDDPSDQTTTFDEKGLKKSKSEGVLTYQSDVRVAAFRVSSSSKEEGSIVTAPTKSEGTVEDSTSGRERLKRHRVEVAGRVWIPDMWGQEGLLKDWIDCTATDFSLANSSIMSARASLVEEGRIRANSTRLRLENSC</sequence>
<feature type="region of interest" description="Disordered" evidence="1">
    <location>
        <begin position="1"/>
        <end position="53"/>
    </location>
</feature>
<feature type="compositionally biased region" description="Basic and acidic residues" evidence="1">
    <location>
        <begin position="41"/>
        <end position="51"/>
    </location>
</feature>
<feature type="compositionally biased region" description="Polar residues" evidence="1">
    <location>
        <begin position="80"/>
        <end position="92"/>
    </location>
</feature>
<dbReference type="Proteomes" id="UP000826271">
    <property type="component" value="Unassembled WGS sequence"/>
</dbReference>
<gene>
    <name evidence="2" type="ORF">BUALT_Bualt11G0098900</name>
</gene>
<dbReference type="GO" id="GO:0009785">
    <property type="term" value="P:blue light signaling pathway"/>
    <property type="evidence" value="ECO:0007669"/>
    <property type="project" value="InterPro"/>
</dbReference>
<dbReference type="AlphaFoldDB" id="A0AAV6X4Q0"/>
<evidence type="ECO:0000313" key="2">
    <source>
        <dbReference type="EMBL" id="KAG8374130.1"/>
    </source>
</evidence>
<dbReference type="PANTHER" id="PTHR34207:SF2">
    <property type="entry name" value="PROTEIN BIC1"/>
    <property type="match status" value="1"/>
</dbReference>
<protein>
    <submittedName>
        <fullName evidence="2">Uncharacterized protein</fullName>
    </submittedName>
</protein>